<reference evidence="3" key="3">
    <citation type="submission" date="2022-04" db="EMBL/GenBank/DDBJ databases">
        <authorList>
            <person name="Liu G."/>
        </authorList>
    </citation>
    <scope>NUCLEOTIDE SEQUENCE</scope>
    <source>
        <strain evidence="3">RG22</strain>
    </source>
</reference>
<name>A0A6V8N1G1_9BACT</name>
<keyword evidence="2" id="KW-0378">Hydrolase</keyword>
<dbReference type="InterPro" id="IPR013022">
    <property type="entry name" value="Xyl_isomerase-like_TIM-brl"/>
</dbReference>
<evidence type="ECO:0000313" key="3">
    <source>
        <dbReference type="EMBL" id="UPU36432.1"/>
    </source>
</evidence>
<dbReference type="EMBL" id="BLXY01000012">
    <property type="protein sequence ID" value="GFO65737.1"/>
    <property type="molecule type" value="Genomic_DNA"/>
</dbReference>
<evidence type="ECO:0000313" key="2">
    <source>
        <dbReference type="EMBL" id="GFO65737.1"/>
    </source>
</evidence>
<proteinExistence type="predicted"/>
<dbReference type="Proteomes" id="UP000831485">
    <property type="component" value="Chromosome"/>
</dbReference>
<keyword evidence="2" id="KW-0255">Endonuclease</keyword>
<keyword evidence="2" id="KW-0540">Nuclease</keyword>
<dbReference type="RefSeq" id="WP_183350099.1">
    <property type="nucleotide sequence ID" value="NZ_BLXY01000012.1"/>
</dbReference>
<dbReference type="Proteomes" id="UP000568888">
    <property type="component" value="Unassembled WGS sequence"/>
</dbReference>
<keyword evidence="5" id="KW-1185">Reference proteome</keyword>
<reference evidence="2" key="2">
    <citation type="journal article" date="2021" name="Int. J. Syst. Evol. Microbiol.">
        <title>Geomonas silvestris sp. nov., Geomonas paludis sp. nov. and Geomonas limicola sp. nov., isolated from terrestrial environments, and emended description of the genus Geomonas.</title>
        <authorList>
            <person name="Itoh H."/>
            <person name="Xu Z."/>
            <person name="Masuda Y."/>
            <person name="Ushijima N."/>
            <person name="Hayakawa C."/>
            <person name="Shiratori Y."/>
            <person name="Senoo K."/>
        </authorList>
    </citation>
    <scope>NUCLEOTIDE SEQUENCE</scope>
    <source>
        <strain evidence="2">Red736</strain>
    </source>
</reference>
<dbReference type="InterPro" id="IPR050312">
    <property type="entry name" value="IolE/XylAMocC-like"/>
</dbReference>
<dbReference type="PANTHER" id="PTHR12110:SF21">
    <property type="entry name" value="XYLOSE ISOMERASE-LIKE TIM BARREL DOMAIN-CONTAINING PROTEIN"/>
    <property type="match status" value="1"/>
</dbReference>
<dbReference type="Gene3D" id="3.20.20.150">
    <property type="entry name" value="Divalent-metal-dependent TIM barrel enzymes"/>
    <property type="match status" value="1"/>
</dbReference>
<dbReference type="InterPro" id="IPR036237">
    <property type="entry name" value="Xyl_isomerase-like_sf"/>
</dbReference>
<accession>A0A6V8N1G1</accession>
<feature type="domain" description="Xylose isomerase-like TIM barrel" evidence="1">
    <location>
        <begin position="40"/>
        <end position="247"/>
    </location>
</feature>
<dbReference type="GO" id="GO:0016853">
    <property type="term" value="F:isomerase activity"/>
    <property type="evidence" value="ECO:0007669"/>
    <property type="project" value="UniProtKB-KW"/>
</dbReference>
<dbReference type="PANTHER" id="PTHR12110">
    <property type="entry name" value="HYDROXYPYRUVATE ISOMERASE"/>
    <property type="match status" value="1"/>
</dbReference>
<evidence type="ECO:0000259" key="1">
    <source>
        <dbReference type="Pfam" id="PF01261"/>
    </source>
</evidence>
<dbReference type="EMBL" id="CP096574">
    <property type="protein sequence ID" value="UPU36432.1"/>
    <property type="molecule type" value="Genomic_DNA"/>
</dbReference>
<sequence>MSKRVFVHVPYSQIGEHLPFILERKLNPEIYLSADALDAATPAQLAETARALAGEGLSCTIHAPFMDLNPGSLERMLRDATMHRFGQVLDAAAVLRPEVMVFHPGFDRWRYGEAQGQWLELSVAAWREVLRRTREIGTVVAVENIFEEEPSTLKALFEAVQDPSFGHCFDVGHWNLFKRVGMEEWFEALGSWIREVHIHDNSGTRDDHAPPGEGAIDFGLFFKLMERYAPDAAYTIESHSTPHLESSLQVLAPYLG</sequence>
<reference evidence="4" key="1">
    <citation type="submission" date="2020-06" db="EMBL/GenBank/DDBJ databases">
        <title>Draft genomic sequecing of Geomonas sp. Red736.</title>
        <authorList>
            <person name="Itoh H."/>
            <person name="Xu Z.X."/>
            <person name="Ushijima N."/>
            <person name="Masuda Y."/>
            <person name="Shiratori Y."/>
            <person name="Senoo K."/>
        </authorList>
    </citation>
    <scope>NUCLEOTIDE SEQUENCE [LARGE SCALE GENOMIC DNA]</scope>
    <source>
        <strain evidence="4">Red736</strain>
    </source>
</reference>
<dbReference type="SUPFAM" id="SSF51658">
    <property type="entry name" value="Xylose isomerase-like"/>
    <property type="match status" value="1"/>
</dbReference>
<evidence type="ECO:0000313" key="5">
    <source>
        <dbReference type="Proteomes" id="UP000831485"/>
    </source>
</evidence>
<protein>
    <submittedName>
        <fullName evidence="2">AP endonuclease</fullName>
    </submittedName>
    <submittedName>
        <fullName evidence="3">Sugar phosphate isomerase/epimerase</fullName>
    </submittedName>
</protein>
<dbReference type="AlphaFoldDB" id="A0A6V8N1G1"/>
<dbReference type="GO" id="GO:0004519">
    <property type="term" value="F:endonuclease activity"/>
    <property type="evidence" value="ECO:0007669"/>
    <property type="project" value="UniProtKB-KW"/>
</dbReference>
<organism evidence="2 4">
    <name type="scientific">Geomonas paludis</name>
    <dbReference type="NCBI Taxonomy" id="2740185"/>
    <lineage>
        <taxon>Bacteria</taxon>
        <taxon>Pseudomonadati</taxon>
        <taxon>Thermodesulfobacteriota</taxon>
        <taxon>Desulfuromonadia</taxon>
        <taxon>Geobacterales</taxon>
        <taxon>Geobacteraceae</taxon>
        <taxon>Geomonas</taxon>
    </lineage>
</organism>
<evidence type="ECO:0000313" key="4">
    <source>
        <dbReference type="Proteomes" id="UP000568888"/>
    </source>
</evidence>
<gene>
    <name evidence="2" type="ORF">GMPD_36560</name>
    <name evidence="3" type="ORF">M1B72_01640</name>
</gene>
<keyword evidence="3" id="KW-0413">Isomerase</keyword>
<dbReference type="Pfam" id="PF01261">
    <property type="entry name" value="AP_endonuc_2"/>
    <property type="match status" value="1"/>
</dbReference>